<dbReference type="InterPro" id="IPR019285">
    <property type="entry name" value="DUF2336"/>
</dbReference>
<proteinExistence type="predicted"/>
<dbReference type="Pfam" id="PF10098">
    <property type="entry name" value="DUF2336"/>
    <property type="match status" value="1"/>
</dbReference>
<sequence>MTVATSLIPGLDDIVKRGDPRRRGEIARAIAELFFQDPAKLRPELIDLFDDLLIDLVPHAELASRVDLAERFSRLDNAPRHLVNQFARENEIMVAAPVLRRSPVLDEAALVEIARLKGQGHLLAMTERPALSSVVTDVLVERGDRDVVRRAAGNAGAMFSPGGYSELIKRAAQDGVLTLKIGQRNDLSGEHLKELLNGTLDVIRRRLSSVVNPVRQVEIKRAMAAIEEAALPPGPRRDFTAAQRTVLGLHREGHLGESALLGFAKANKYEEAIASLSAMSGVRLSILDRLIAGDRYDPILILGRVLNLGWPTVRALILLWYGPHRTPADADIEAARMNFTRLMPTTAERVVNFWRNRQTI</sequence>
<dbReference type="RefSeq" id="WP_011083609.1">
    <property type="nucleotide sequence ID" value="NZ_AJQI01000019.1"/>
</dbReference>
<evidence type="ECO:0000313" key="1">
    <source>
        <dbReference type="EMBL" id="BAR56828.1"/>
    </source>
</evidence>
<dbReference type="AlphaFoldDB" id="A0A0E4FTK1"/>
<dbReference type="EMBL" id="AP014685">
    <property type="protein sequence ID" value="BAR56828.1"/>
    <property type="molecule type" value="Genomic_DNA"/>
</dbReference>
<gene>
    <name evidence="1" type="ORF">NK6_3652</name>
</gene>
<protein>
    <submittedName>
        <fullName evidence="1">Uncharacterized protein</fullName>
    </submittedName>
</protein>
<dbReference type="Proteomes" id="UP000063308">
    <property type="component" value="Chromosome"/>
</dbReference>
<reference evidence="1 2" key="1">
    <citation type="submission" date="2014-11" db="EMBL/GenBank/DDBJ databases">
        <title>Symbiosis island explosion on the genome of extra-slow-growing strains of soybean bradyrhizobia with massive insertion sequences.</title>
        <authorList>
            <person name="Iida T."/>
            <person name="Minamisawa K."/>
        </authorList>
    </citation>
    <scope>NUCLEOTIDE SEQUENCE [LARGE SCALE GENOMIC DNA]</scope>
    <source>
        <strain evidence="1 2">NK6</strain>
    </source>
</reference>
<evidence type="ECO:0000313" key="2">
    <source>
        <dbReference type="Proteomes" id="UP000063308"/>
    </source>
</evidence>
<accession>A0A0E4FTK1</accession>
<name>A0A0E4FTK1_9BRAD</name>
<dbReference type="GeneID" id="46488063"/>
<organism evidence="1 2">
    <name type="scientific">Bradyrhizobium diazoefficiens</name>
    <dbReference type="NCBI Taxonomy" id="1355477"/>
    <lineage>
        <taxon>Bacteria</taxon>
        <taxon>Pseudomonadati</taxon>
        <taxon>Pseudomonadota</taxon>
        <taxon>Alphaproteobacteria</taxon>
        <taxon>Hyphomicrobiales</taxon>
        <taxon>Nitrobacteraceae</taxon>
        <taxon>Bradyrhizobium</taxon>
    </lineage>
</organism>
<dbReference type="OMA" id="ERCVEAT"/>